<sequence length="460" mass="52423">EGEGAAQEENNGEEEDGEGMVARQKYFRHVIMWFMVGDNINTIPMVVQDGFIRLMCVLLRPHEVEDVLHNRFTAKMRRLRTTATQPTDTVKMLLRWFEHYFRRYPELHLFSPRISPVVQAIDERVNYELSPYFVRDHIFLLLTQTLMAYNSQRTWGRDWFSNTVRGGADDQLPNVTDPILADVVRRHAFQVAGEDGPAAAVVATEEPIDEDEEMDELANQPDTMGSLFAVLFKQQDWAAEDWGVDQELKHVIKTIMSLGLCNSAEIAAAKKALYKLGLGFQEDYQDENAKDGDPDNPDFLPGKTDAGESSGEEEADEAANKGLGQRKILGMHRGFQGLDDDLYGPAFQQLKPMEDFGGRLPETRRTPANAKELKQNEGLQDFLYELVEMPDSELARRLHLDVNLWRRQQIQHATFLLSGSQERVWLVGKAIKKHLKGLGLELKTGEHVLQEFSCEIHVLR</sequence>
<feature type="non-terminal residue" evidence="2">
    <location>
        <position position="1"/>
    </location>
</feature>
<evidence type="ECO:0000313" key="3">
    <source>
        <dbReference type="Proteomes" id="UP000626109"/>
    </source>
</evidence>
<accession>A0A813K0E3</accession>
<comment type="caution">
    <text evidence="2">The sequence shown here is derived from an EMBL/GenBank/DDBJ whole genome shotgun (WGS) entry which is preliminary data.</text>
</comment>
<dbReference type="AlphaFoldDB" id="A0A813K0E3"/>
<reference evidence="2" key="1">
    <citation type="submission" date="2021-02" db="EMBL/GenBank/DDBJ databases">
        <authorList>
            <person name="Dougan E. K."/>
            <person name="Rhodes N."/>
            <person name="Thang M."/>
            <person name="Chan C."/>
        </authorList>
    </citation>
    <scope>NUCLEOTIDE SEQUENCE</scope>
</reference>
<name>A0A813K0E3_POLGL</name>
<evidence type="ECO:0000313" key="2">
    <source>
        <dbReference type="EMBL" id="CAE8691641.1"/>
    </source>
</evidence>
<organism evidence="2 3">
    <name type="scientific">Polarella glacialis</name>
    <name type="common">Dinoflagellate</name>
    <dbReference type="NCBI Taxonomy" id="89957"/>
    <lineage>
        <taxon>Eukaryota</taxon>
        <taxon>Sar</taxon>
        <taxon>Alveolata</taxon>
        <taxon>Dinophyceae</taxon>
        <taxon>Suessiales</taxon>
        <taxon>Suessiaceae</taxon>
        <taxon>Polarella</taxon>
    </lineage>
</organism>
<feature type="region of interest" description="Disordered" evidence="1">
    <location>
        <begin position="285"/>
        <end position="320"/>
    </location>
</feature>
<protein>
    <submittedName>
        <fullName evidence="2">Uncharacterized protein</fullName>
    </submittedName>
</protein>
<evidence type="ECO:0000256" key="1">
    <source>
        <dbReference type="SAM" id="MobiDB-lite"/>
    </source>
</evidence>
<proteinExistence type="predicted"/>
<dbReference type="Proteomes" id="UP000626109">
    <property type="component" value="Unassembled WGS sequence"/>
</dbReference>
<feature type="non-terminal residue" evidence="2">
    <location>
        <position position="460"/>
    </location>
</feature>
<dbReference type="EMBL" id="CAJNNW010027483">
    <property type="protein sequence ID" value="CAE8691641.1"/>
    <property type="molecule type" value="Genomic_DNA"/>
</dbReference>
<gene>
    <name evidence="2" type="ORF">PGLA2088_LOCUS27511</name>
</gene>